<dbReference type="GO" id="GO:0042597">
    <property type="term" value="C:periplasmic space"/>
    <property type="evidence" value="ECO:0007669"/>
    <property type="project" value="InterPro"/>
</dbReference>
<reference evidence="4" key="1">
    <citation type="submission" date="2022-07" db="EMBL/GenBank/DDBJ databases">
        <title>Fungi with potential for degradation of polypropylene.</title>
        <authorList>
            <person name="Gostincar C."/>
        </authorList>
    </citation>
    <scope>NUCLEOTIDE SEQUENCE</scope>
    <source>
        <strain evidence="4">EXF-13308</strain>
    </source>
</reference>
<dbReference type="SUPFAM" id="SSF48230">
    <property type="entry name" value="Chondroitin AC/alginate lyase"/>
    <property type="match status" value="1"/>
</dbReference>
<keyword evidence="5" id="KW-1185">Reference proteome</keyword>
<evidence type="ECO:0000256" key="1">
    <source>
        <dbReference type="ARBA" id="ARBA00022729"/>
    </source>
</evidence>
<organism evidence="4 5">
    <name type="scientific">Pleurostoma richardsiae</name>
    <dbReference type="NCBI Taxonomy" id="41990"/>
    <lineage>
        <taxon>Eukaryota</taxon>
        <taxon>Fungi</taxon>
        <taxon>Dikarya</taxon>
        <taxon>Ascomycota</taxon>
        <taxon>Pezizomycotina</taxon>
        <taxon>Sordariomycetes</taxon>
        <taxon>Sordariomycetidae</taxon>
        <taxon>Calosphaeriales</taxon>
        <taxon>Pleurostomataceae</taxon>
        <taxon>Pleurostoma</taxon>
    </lineage>
</organism>
<dbReference type="Proteomes" id="UP001174694">
    <property type="component" value="Unassembled WGS sequence"/>
</dbReference>
<comment type="caution">
    <text evidence="4">The sequence shown here is derived from an EMBL/GenBank/DDBJ whole genome shotgun (WGS) entry which is preliminary data.</text>
</comment>
<dbReference type="Pfam" id="PF05426">
    <property type="entry name" value="Alginate_lyase"/>
    <property type="match status" value="1"/>
</dbReference>
<evidence type="ECO:0000313" key="4">
    <source>
        <dbReference type="EMBL" id="KAJ9133526.1"/>
    </source>
</evidence>
<keyword evidence="2" id="KW-0456">Lyase</keyword>
<keyword evidence="1" id="KW-0732">Signal</keyword>
<sequence>MSNSLSNLSRTASPVPMVQCGSYSNPDVGCSAERSDAIAAYTMSLAWYISQETRYAAKAIEYMNAWSAVVTGHNDSNAPLQTGWVGSVWARTAEIIRYSDAGWDESGISQFETMLRDVYLPEVIGGATNYNGNWELVMMEAAIMIAVFLEDSTSYDQAMTKFLARVPAYIYLTSDGDLPVAPTGSSYTTSEELIAYWYGQTTFVNGISQETCRDLEHTGYGVASISHVAETSRIQGRDLFVEETGTRLRYALGFHSNYALGAAVPSWLCSGTLTGKFLNVTEIGHSELAVRLGYAMTNTTTYTERQRPGGQNGLFVAWETLTHGRV</sequence>
<dbReference type="InterPro" id="IPR008397">
    <property type="entry name" value="Alginate_lyase_dom"/>
</dbReference>
<dbReference type="InterPro" id="IPR008929">
    <property type="entry name" value="Chondroitin_lyas"/>
</dbReference>
<protein>
    <submittedName>
        <fullName evidence="4">AlgLyase</fullName>
    </submittedName>
</protein>
<dbReference type="Gene3D" id="1.50.10.100">
    <property type="entry name" value="Chondroitin AC/alginate lyase"/>
    <property type="match status" value="1"/>
</dbReference>
<evidence type="ECO:0000259" key="3">
    <source>
        <dbReference type="Pfam" id="PF05426"/>
    </source>
</evidence>
<dbReference type="GO" id="GO:0016829">
    <property type="term" value="F:lyase activity"/>
    <property type="evidence" value="ECO:0007669"/>
    <property type="project" value="UniProtKB-KW"/>
</dbReference>
<dbReference type="AlphaFoldDB" id="A0AA38VI74"/>
<name>A0AA38VI74_9PEZI</name>
<gene>
    <name evidence="4" type="ORF">NKR23_g10689</name>
</gene>
<dbReference type="EMBL" id="JANBVO010000049">
    <property type="protein sequence ID" value="KAJ9133526.1"/>
    <property type="molecule type" value="Genomic_DNA"/>
</dbReference>
<feature type="domain" description="Alginate lyase" evidence="3">
    <location>
        <begin position="36"/>
        <end position="255"/>
    </location>
</feature>
<evidence type="ECO:0000313" key="5">
    <source>
        <dbReference type="Proteomes" id="UP001174694"/>
    </source>
</evidence>
<accession>A0AA38VI74</accession>
<proteinExistence type="predicted"/>
<evidence type="ECO:0000256" key="2">
    <source>
        <dbReference type="ARBA" id="ARBA00023239"/>
    </source>
</evidence>